<organism evidence="1 2">
    <name type="scientific">Boeremia exigua</name>
    <dbReference type="NCBI Taxonomy" id="749465"/>
    <lineage>
        <taxon>Eukaryota</taxon>
        <taxon>Fungi</taxon>
        <taxon>Dikarya</taxon>
        <taxon>Ascomycota</taxon>
        <taxon>Pezizomycotina</taxon>
        <taxon>Dothideomycetes</taxon>
        <taxon>Pleosporomycetidae</taxon>
        <taxon>Pleosporales</taxon>
        <taxon>Pleosporineae</taxon>
        <taxon>Didymellaceae</taxon>
        <taxon>Boeremia</taxon>
    </lineage>
</organism>
<reference evidence="1" key="1">
    <citation type="submission" date="2022-11" db="EMBL/GenBank/DDBJ databases">
        <title>Genome Sequence of Boeremia exigua.</title>
        <authorList>
            <person name="Buettner E."/>
        </authorList>
    </citation>
    <scope>NUCLEOTIDE SEQUENCE</scope>
    <source>
        <strain evidence="1">CU02</strain>
    </source>
</reference>
<comment type="caution">
    <text evidence="1">The sequence shown here is derived from an EMBL/GenBank/DDBJ whole genome shotgun (WGS) entry which is preliminary data.</text>
</comment>
<dbReference type="Proteomes" id="UP001153331">
    <property type="component" value="Unassembled WGS sequence"/>
</dbReference>
<dbReference type="EMBL" id="JAPHNI010000052">
    <property type="protein sequence ID" value="KAJ8117459.1"/>
    <property type="molecule type" value="Genomic_DNA"/>
</dbReference>
<evidence type="ECO:0000313" key="1">
    <source>
        <dbReference type="EMBL" id="KAJ8117459.1"/>
    </source>
</evidence>
<keyword evidence="2" id="KW-1185">Reference proteome</keyword>
<sequence>MKVAIIGATGSIGSLIFRHTLQRDDISEVVAVTRKPLSITDPRVHNAVIPDFGALDSLPDATWSAIQTADALVWAMGTYDINEDVNFTYPLEFQKRLAQRLSESRAREGKTAPFRFILLGGALTETDQSRWLYFLPQPRRTKGLLQTKTLEFAEAWGEGWVAHVIRPGGVLMSDNNLLHTAAGLVLGSKLLVGGQELGAFVADLAVNGSERNVIENSEIVETGRRLIAIDSERS</sequence>
<name>A0ACC2IQV2_9PLEO</name>
<proteinExistence type="predicted"/>
<gene>
    <name evidence="1" type="ORF">OPT61_g1353</name>
</gene>
<evidence type="ECO:0000313" key="2">
    <source>
        <dbReference type="Proteomes" id="UP001153331"/>
    </source>
</evidence>
<accession>A0ACC2IQV2</accession>
<protein>
    <submittedName>
        <fullName evidence="1">Uncharacterized protein</fullName>
    </submittedName>
</protein>